<dbReference type="PANTHER" id="PTHR10689:SF6">
    <property type="entry name" value="MICROSOMAL GLUTATHIONE S-TRANSFERASE 1"/>
    <property type="match status" value="1"/>
</dbReference>
<evidence type="ECO:0000256" key="3">
    <source>
        <dbReference type="ARBA" id="ARBA00004477"/>
    </source>
</evidence>
<evidence type="ECO:0000256" key="8">
    <source>
        <dbReference type="ARBA" id="ARBA00022787"/>
    </source>
</evidence>
<comment type="catalytic activity">
    <reaction evidence="16">
        <text>RX + glutathione = an S-substituted glutathione + a halide anion + H(+)</text>
        <dbReference type="Rhea" id="RHEA:16437"/>
        <dbReference type="ChEBI" id="CHEBI:15378"/>
        <dbReference type="ChEBI" id="CHEBI:16042"/>
        <dbReference type="ChEBI" id="CHEBI:17792"/>
        <dbReference type="ChEBI" id="CHEBI:57925"/>
        <dbReference type="ChEBI" id="CHEBI:90779"/>
        <dbReference type="EC" id="2.5.1.18"/>
    </reaction>
    <physiologicalReaction direction="left-to-right" evidence="16">
        <dbReference type="Rhea" id="RHEA:16438"/>
    </physiologicalReaction>
</comment>
<keyword evidence="8" id="KW-1000">Mitochondrion outer membrane</keyword>
<dbReference type="EC" id="2.5.1.18" evidence="5"/>
<gene>
    <name evidence="18" type="ORF">PYX00_007072</name>
</gene>
<dbReference type="AlphaFoldDB" id="A0AAW2HIB7"/>
<dbReference type="SUPFAM" id="SSF161084">
    <property type="entry name" value="MAPEG domain-like"/>
    <property type="match status" value="1"/>
</dbReference>
<dbReference type="EMBL" id="JARGDH010000004">
    <property type="protein sequence ID" value="KAL0269276.1"/>
    <property type="molecule type" value="Genomic_DNA"/>
</dbReference>
<evidence type="ECO:0000256" key="4">
    <source>
        <dbReference type="ARBA" id="ARBA00010459"/>
    </source>
</evidence>
<feature type="transmembrane region" description="Helical" evidence="17">
    <location>
        <begin position="105"/>
        <end position="124"/>
    </location>
</feature>
<evidence type="ECO:0000256" key="16">
    <source>
        <dbReference type="ARBA" id="ARBA00049385"/>
    </source>
</evidence>
<dbReference type="Gene3D" id="1.20.120.550">
    <property type="entry name" value="Membrane associated eicosanoid/glutathione metabolism-like domain"/>
    <property type="match status" value="1"/>
</dbReference>
<dbReference type="Pfam" id="PF01124">
    <property type="entry name" value="MAPEG"/>
    <property type="match status" value="1"/>
</dbReference>
<proteinExistence type="inferred from homology"/>
<dbReference type="InterPro" id="IPR023352">
    <property type="entry name" value="MAPEG-like_dom_sf"/>
</dbReference>
<comment type="subunit">
    <text evidence="14">Homotrimer; The trimer binds only one molecule of glutathione.</text>
</comment>
<dbReference type="PANTHER" id="PTHR10689">
    <property type="entry name" value="MICROSOMAL GLUTATHIONE S-TRANSFERASE 1"/>
    <property type="match status" value="1"/>
</dbReference>
<evidence type="ECO:0000256" key="7">
    <source>
        <dbReference type="ARBA" id="ARBA00022692"/>
    </source>
</evidence>
<protein>
    <recommendedName>
        <fullName evidence="15">Microsomal glutathione S-transferase 1</fullName>
        <ecNumber evidence="5">2.5.1.18</ecNumber>
    </recommendedName>
</protein>
<sequence>MSNVNTLMSLSNPVFKAYCFYSAILVVKMLLMSLLTGRQRFRKLVFSNPEDTKRMKNAKIKFDDPDVERVRRAHLNDIENIPLFFVSAWLYLMTNPPAVLAINLYRVYTLARIVHTIVYAVFVVPQPARAIAWGTGYAITAFMLLNTIFIFF</sequence>
<evidence type="ECO:0000256" key="2">
    <source>
        <dbReference type="ARBA" id="ARBA00004294"/>
    </source>
</evidence>
<keyword evidence="9" id="KW-0256">Endoplasmic reticulum</keyword>
<organism evidence="18">
    <name type="scientific">Menopon gallinae</name>
    <name type="common">poultry shaft louse</name>
    <dbReference type="NCBI Taxonomy" id="328185"/>
    <lineage>
        <taxon>Eukaryota</taxon>
        <taxon>Metazoa</taxon>
        <taxon>Ecdysozoa</taxon>
        <taxon>Arthropoda</taxon>
        <taxon>Hexapoda</taxon>
        <taxon>Insecta</taxon>
        <taxon>Pterygota</taxon>
        <taxon>Neoptera</taxon>
        <taxon>Paraneoptera</taxon>
        <taxon>Psocodea</taxon>
        <taxon>Troctomorpha</taxon>
        <taxon>Phthiraptera</taxon>
        <taxon>Amblycera</taxon>
        <taxon>Menoponidae</taxon>
        <taxon>Menopon</taxon>
    </lineage>
</organism>
<dbReference type="GO" id="GO:0005741">
    <property type="term" value="C:mitochondrial outer membrane"/>
    <property type="evidence" value="ECO:0007669"/>
    <property type="project" value="UniProtKB-SubCell"/>
</dbReference>
<reference evidence="18" key="1">
    <citation type="journal article" date="2024" name="Gigascience">
        <title>Chromosome-level genome of the poultry shaft louse Menopon gallinae provides insight into the host-switching and adaptive evolution of parasitic lice.</title>
        <authorList>
            <person name="Xu Y."/>
            <person name="Ma L."/>
            <person name="Liu S."/>
            <person name="Liang Y."/>
            <person name="Liu Q."/>
            <person name="He Z."/>
            <person name="Tian L."/>
            <person name="Duan Y."/>
            <person name="Cai W."/>
            <person name="Li H."/>
            <person name="Song F."/>
        </authorList>
    </citation>
    <scope>NUCLEOTIDE SEQUENCE</scope>
    <source>
        <strain evidence="18">Cailab_2023a</strain>
    </source>
</reference>
<evidence type="ECO:0000256" key="5">
    <source>
        <dbReference type="ARBA" id="ARBA00012452"/>
    </source>
</evidence>
<comment type="subcellular location">
    <subcellularLocation>
        <location evidence="3">Endoplasmic reticulum membrane</location>
        <topology evidence="3">Multi-pass membrane protein</topology>
    </subcellularLocation>
    <subcellularLocation>
        <location evidence="2">Mitochondrion outer membrane</location>
    </subcellularLocation>
</comment>
<accession>A0AAW2HIB7</accession>
<dbReference type="FunFam" id="1.20.120.550:FF:000002">
    <property type="entry name" value="Microsomal glutathione S-transferase 1"/>
    <property type="match status" value="1"/>
</dbReference>
<evidence type="ECO:0000256" key="10">
    <source>
        <dbReference type="ARBA" id="ARBA00022989"/>
    </source>
</evidence>
<keyword evidence="13 17" id="KW-0472">Membrane</keyword>
<evidence type="ECO:0000256" key="14">
    <source>
        <dbReference type="ARBA" id="ARBA00038540"/>
    </source>
</evidence>
<evidence type="ECO:0000256" key="1">
    <source>
        <dbReference type="ARBA" id="ARBA00003701"/>
    </source>
</evidence>
<comment type="caution">
    <text evidence="18">The sequence shown here is derived from an EMBL/GenBank/DDBJ whole genome shotgun (WGS) entry which is preliminary data.</text>
</comment>
<evidence type="ECO:0000256" key="15">
    <source>
        <dbReference type="ARBA" id="ARBA00039397"/>
    </source>
</evidence>
<evidence type="ECO:0000256" key="9">
    <source>
        <dbReference type="ARBA" id="ARBA00022824"/>
    </source>
</evidence>
<evidence type="ECO:0000256" key="12">
    <source>
        <dbReference type="ARBA" id="ARBA00023128"/>
    </source>
</evidence>
<evidence type="ECO:0000256" key="11">
    <source>
        <dbReference type="ARBA" id="ARBA00022990"/>
    </source>
</evidence>
<dbReference type="GO" id="GO:0004364">
    <property type="term" value="F:glutathione transferase activity"/>
    <property type="evidence" value="ECO:0007669"/>
    <property type="project" value="UniProtKB-EC"/>
</dbReference>
<name>A0AAW2HIB7_9NEOP</name>
<feature type="transmembrane region" description="Helical" evidence="17">
    <location>
        <begin position="15"/>
        <end position="35"/>
    </location>
</feature>
<dbReference type="GO" id="GO:0005789">
    <property type="term" value="C:endoplasmic reticulum membrane"/>
    <property type="evidence" value="ECO:0007669"/>
    <property type="project" value="UniProtKB-SubCell"/>
</dbReference>
<keyword evidence="10 17" id="KW-1133">Transmembrane helix</keyword>
<dbReference type="InterPro" id="IPR001129">
    <property type="entry name" value="Membr-assoc_MAPEG"/>
</dbReference>
<evidence type="ECO:0000256" key="6">
    <source>
        <dbReference type="ARBA" id="ARBA00022679"/>
    </source>
</evidence>
<comment type="similarity">
    <text evidence="4">Belongs to the MAPEG family.</text>
</comment>
<keyword evidence="7 17" id="KW-0812">Transmembrane</keyword>
<evidence type="ECO:0000256" key="17">
    <source>
        <dbReference type="SAM" id="Phobius"/>
    </source>
</evidence>
<dbReference type="InterPro" id="IPR040162">
    <property type="entry name" value="MGST1-like"/>
</dbReference>
<feature type="transmembrane region" description="Helical" evidence="17">
    <location>
        <begin position="131"/>
        <end position="151"/>
    </location>
</feature>
<comment type="function">
    <text evidence="1">Conjugation of reduced glutathione to a wide number of exogenous and endogenous hydrophobic electrophiles.</text>
</comment>
<keyword evidence="11" id="KW-0007">Acetylation</keyword>
<keyword evidence="12" id="KW-0496">Mitochondrion</keyword>
<keyword evidence="6" id="KW-0808">Transferase</keyword>
<evidence type="ECO:0000256" key="13">
    <source>
        <dbReference type="ARBA" id="ARBA00023136"/>
    </source>
</evidence>
<evidence type="ECO:0000313" key="18">
    <source>
        <dbReference type="EMBL" id="KAL0269276.1"/>
    </source>
</evidence>